<dbReference type="Proteomes" id="UP001583177">
    <property type="component" value="Unassembled WGS sequence"/>
</dbReference>
<evidence type="ECO:0000313" key="3">
    <source>
        <dbReference type="Proteomes" id="UP001583177"/>
    </source>
</evidence>
<evidence type="ECO:0000313" key="2">
    <source>
        <dbReference type="EMBL" id="KAL1856318.1"/>
    </source>
</evidence>
<feature type="compositionally biased region" description="Acidic residues" evidence="1">
    <location>
        <begin position="156"/>
        <end position="175"/>
    </location>
</feature>
<reference evidence="2 3" key="1">
    <citation type="journal article" date="2024" name="IMA Fungus">
        <title>IMA Genome - F19 : A genome assembly and annotation guide to empower mycologists, including annotated draft genome sequences of Ceratocystis pirilliformis, Diaporthe australafricana, Fusarium ophioides, Paecilomyces lecythidis, and Sporothrix stenoceras.</title>
        <authorList>
            <person name="Aylward J."/>
            <person name="Wilson A.M."/>
            <person name="Visagie C.M."/>
            <person name="Spraker J."/>
            <person name="Barnes I."/>
            <person name="Buitendag C."/>
            <person name="Ceriani C."/>
            <person name="Del Mar Angel L."/>
            <person name="du Plessis D."/>
            <person name="Fuchs T."/>
            <person name="Gasser K."/>
            <person name="Kramer D."/>
            <person name="Li W."/>
            <person name="Munsamy K."/>
            <person name="Piso A."/>
            <person name="Price J.L."/>
            <person name="Sonnekus B."/>
            <person name="Thomas C."/>
            <person name="van der Nest A."/>
            <person name="van Dijk A."/>
            <person name="van Heerden A."/>
            <person name="van Vuuren N."/>
            <person name="Yilmaz N."/>
            <person name="Duong T.A."/>
            <person name="van der Merwe N.A."/>
            <person name="Wingfield M.J."/>
            <person name="Wingfield B.D."/>
        </authorList>
    </citation>
    <scope>NUCLEOTIDE SEQUENCE [LARGE SCALE GENOMIC DNA]</scope>
    <source>
        <strain evidence="2 3">CMW 18300</strain>
    </source>
</reference>
<proteinExistence type="predicted"/>
<protein>
    <submittedName>
        <fullName evidence="2">Uncharacterized protein</fullName>
    </submittedName>
</protein>
<dbReference type="EMBL" id="JAWRVE010000123">
    <property type="protein sequence ID" value="KAL1856318.1"/>
    <property type="molecule type" value="Genomic_DNA"/>
</dbReference>
<accession>A0ABR3W901</accession>
<name>A0ABR3W901_9PEZI</name>
<comment type="caution">
    <text evidence="2">The sequence shown here is derived from an EMBL/GenBank/DDBJ whole genome shotgun (WGS) entry which is preliminary data.</text>
</comment>
<feature type="region of interest" description="Disordered" evidence="1">
    <location>
        <begin position="134"/>
        <end position="175"/>
    </location>
</feature>
<sequence>MSDSNYRGDTGFSLILLTFSIDATSADACKSQKAIFIHQFNVEDPPPLTCTYTLDHQTIGDIGMLADLLPLTTLGNIPRYLATIACASATSRRQSGTRRIQHLKLLLLTTLRNMHSAMVASICLGQLMGGRGPGSHPQFMSQLTSPRAVPPHSESMEDGQEDHGQEDDDEGEDGE</sequence>
<organism evidence="2 3">
    <name type="scientific">Diaporthe australafricana</name>
    <dbReference type="NCBI Taxonomy" id="127596"/>
    <lineage>
        <taxon>Eukaryota</taxon>
        <taxon>Fungi</taxon>
        <taxon>Dikarya</taxon>
        <taxon>Ascomycota</taxon>
        <taxon>Pezizomycotina</taxon>
        <taxon>Sordariomycetes</taxon>
        <taxon>Sordariomycetidae</taxon>
        <taxon>Diaporthales</taxon>
        <taxon>Diaporthaceae</taxon>
        <taxon>Diaporthe</taxon>
    </lineage>
</organism>
<gene>
    <name evidence="2" type="ORF">Daus18300_010803</name>
</gene>
<evidence type="ECO:0000256" key="1">
    <source>
        <dbReference type="SAM" id="MobiDB-lite"/>
    </source>
</evidence>
<keyword evidence="3" id="KW-1185">Reference proteome</keyword>